<evidence type="ECO:0000256" key="6">
    <source>
        <dbReference type="ARBA" id="ARBA00023159"/>
    </source>
</evidence>
<dbReference type="PANTHER" id="PTHR12706:SF5">
    <property type="entry name" value="PROTEIN STRAWBERRY NOTCH HOMOLOG 2"/>
    <property type="match status" value="1"/>
</dbReference>
<evidence type="ECO:0000256" key="8">
    <source>
        <dbReference type="ARBA" id="ARBA00055221"/>
    </source>
</evidence>
<dbReference type="STRING" id="10181.G5C5Y9"/>
<evidence type="ECO:0000256" key="7">
    <source>
        <dbReference type="ARBA" id="ARBA00023163"/>
    </source>
</evidence>
<dbReference type="FunCoup" id="G5C5Y9">
    <property type="interactions" value="1607"/>
</dbReference>
<keyword evidence="4" id="KW-0892">Osteogenesis</keyword>
<evidence type="ECO:0000256" key="3">
    <source>
        <dbReference type="ARBA" id="ARBA00022782"/>
    </source>
</evidence>
<dbReference type="FunFam" id="3.40.50.300:FF:003990">
    <property type="entry name" value="Si:ch73-63e15.2"/>
    <property type="match status" value="1"/>
</dbReference>
<dbReference type="GO" id="GO:0071354">
    <property type="term" value="P:cellular response to interleukin-6"/>
    <property type="evidence" value="ECO:0007669"/>
    <property type="project" value="UniProtKB-ARBA"/>
</dbReference>
<comment type="similarity">
    <text evidence="1">Belongs to the SBNO family.</text>
</comment>
<dbReference type="SUPFAM" id="SSF52540">
    <property type="entry name" value="P-loop containing nucleoside triphosphate hydrolases"/>
    <property type="match status" value="2"/>
</dbReference>
<accession>G5C5Y9</accession>
<dbReference type="Pfam" id="PF25373">
    <property type="entry name" value="SBNO"/>
    <property type="match status" value="1"/>
</dbReference>
<feature type="region of interest" description="Disordered" evidence="11">
    <location>
        <begin position="267"/>
        <end position="310"/>
    </location>
</feature>
<dbReference type="Pfam" id="PF13871">
    <property type="entry name" value="Helicase_C_4"/>
    <property type="match status" value="1"/>
</dbReference>
<dbReference type="InterPro" id="IPR039187">
    <property type="entry name" value="SNO_AAA"/>
</dbReference>
<feature type="region of interest" description="Disordered" evidence="11">
    <location>
        <begin position="406"/>
        <end position="430"/>
    </location>
</feature>
<feature type="compositionally biased region" description="Acidic residues" evidence="11">
    <location>
        <begin position="413"/>
        <end position="426"/>
    </location>
</feature>
<dbReference type="InParanoid" id="G5C5Y9"/>
<dbReference type="GO" id="GO:0042393">
    <property type="term" value="F:histone binding"/>
    <property type="evidence" value="ECO:0007669"/>
    <property type="project" value="TreeGrafter"/>
</dbReference>
<dbReference type="InterPro" id="IPR026741">
    <property type="entry name" value="SNO"/>
</dbReference>
<dbReference type="GO" id="GO:0050727">
    <property type="term" value="P:regulation of inflammatory response"/>
    <property type="evidence" value="ECO:0007669"/>
    <property type="project" value="TreeGrafter"/>
</dbReference>
<comment type="function">
    <text evidence="8">Acts as a transcriptional coregulator, that can have both coactivator and corepressor functions. Inhibits the DCSTAMP-repressive activity of TAL1, hence enhancing the access of the transcription factor MITF to the DC-STAMP promoter in osteoclast. Plays a role in bone homeostasis; required as a positive regulator in TNFSF11//RANKL-mediated osteoclast fusion via a DCSTAMP-dependent pathway. May also be required in the regulation of osteoblast differentiation. Involved in the transcriptional corepression of NF-kappaB in macrophages. Plays a role as a regulator in the pro-inflammatory cascade.</text>
</comment>
<name>G5C5Y9_HETGA</name>
<dbReference type="GO" id="GO:0002281">
    <property type="term" value="P:macrophage activation involved in immune response"/>
    <property type="evidence" value="ECO:0007669"/>
    <property type="project" value="TreeGrafter"/>
</dbReference>
<keyword evidence="2" id="KW-0678">Repressor</keyword>
<evidence type="ECO:0000256" key="2">
    <source>
        <dbReference type="ARBA" id="ARBA00022491"/>
    </source>
</evidence>
<keyword evidence="7" id="KW-0804">Transcription</keyword>
<protein>
    <recommendedName>
        <fullName evidence="10">Protein strawberry notch homolog 2</fullName>
    </recommendedName>
</protein>
<dbReference type="GO" id="GO:0045892">
    <property type="term" value="P:negative regulation of DNA-templated transcription"/>
    <property type="evidence" value="ECO:0007669"/>
    <property type="project" value="TreeGrafter"/>
</dbReference>
<dbReference type="Gene3D" id="3.40.50.300">
    <property type="entry name" value="P-loop containing nucleotide triphosphate hydrolases"/>
    <property type="match status" value="1"/>
</dbReference>
<dbReference type="Proteomes" id="UP000006813">
    <property type="component" value="Unassembled WGS sequence"/>
</dbReference>
<dbReference type="FunFam" id="3.40.50.300:FF:000342">
    <property type="entry name" value="Protein strawberry notch homolog 2"/>
    <property type="match status" value="1"/>
</dbReference>
<keyword evidence="5" id="KW-0805">Transcription regulation</keyword>
<feature type="domain" description="Strawberry notch helicase C" evidence="12">
    <location>
        <begin position="1046"/>
        <end position="1324"/>
    </location>
</feature>
<keyword evidence="3" id="KW-0221">Differentiation</keyword>
<feature type="region of interest" description="Disordered" evidence="11">
    <location>
        <begin position="1"/>
        <end position="68"/>
    </location>
</feature>
<sequence>MPGWGARPAGHDATTATTTKELQAQIDVPTRGQGSPAPDARSGACHGPGVPTARAPSRRHPVQPDPTAGQHGHFLPLLLCYEQGPCPSAQSECDTNGTGTRILFQRVQGWNGLLHCPWWSSFSPPSYPGFSSDSHVFSSSASFLGGQPCPDASYATTATAPSYLSKSGTFPQGPQEATRALMSPVSDLEQLDSPRGDRLSRGCSSPGPSKLQSHQEGICPSICLETALLCQAAVVLGSRLATQGSTVQMPRGRICIDCSLEDAGQQAQRSGRQLPAVTGRVREPERESGISSSRKPFVLPGRPGRQPPRASTMSQLRFWLQFAALNKDSYFEDLSNASIFSSSVDSLSDIVDTPDFLPADSLSQVPTIWDVSTASSTHDKLFLPGGPFPGLEDPVTSLPSTSLLVSYQSQSQPEDEVEDEEEEEAEELGHTETYADYVPSKSKIGKQHPDRVVETSTLSSVPPPDITYTLALPTSDSVALSALQLEAITYACQQHEILLPSGQRAGFLIGDGAGVGKGRTVAGIIVENYIRGRKKALWFSVSNDLKYDAERDLRDIEAPGIAVHALSKIKYGDNTTSEGVLFATYSALIGESQAGGQHRTRLRQILQWCGEAFDGVIVFDECHKAKNASSTKMGKAVLDLQTKLPLARVVYASATGASEPRNMIYMSRLGIWGEGTPFRTFEEFLHNIEKRGVGAMEIVAMDMKVSGMYIARQLSFSGVTFRIEEIPLPPDFERVYNRAALLWAEALGVFQQAADWIGLESRKSLWGQFWSAHQRFFKYLCIAAKVHRLVELAREELACNKCVVIGLQSTGEARTREVLDENEGRLDCFVSAAEGVFLSLIQKHFPSTKRKRDRGAGSKRRRHRVCVRTMVTSTSSERPSPQCVVIGLQSTGEARTREVLDENEGRLDCFVSAAEGVFLSLIQKHFPSTKRKRDRGAGSKRRRRPRGRGTKVPRLALEGTGVIRISDDSSTESDAGLDSDFNSSPESLVDDDVVIVEASGHPVDDRGPLCLPQRDLHGPAVLECVERLKQDLLAKVRALGRELPVNTLDQLIDQLGGPEHVAEMTGRKGRVVSRPDGTVTFESRAEQGLSIDHVNLREKQRFMSGEKLVAIISEASSSGVSLQADRRVQNQRRRVHMTLELPWSADRAIQQFGRTHRSNQVSAPEYIFLISELAGERRFASIVAKRLESLGALTHGDRRATESRDLSKYNFENKYGTRALSCVLSTILSQTENKVPLPQGYPGGDAAFFRDMKQGLLSVGIGGRESRSGGLDVEKDCSITKFLNRILGLEVHKQNALFQYFSDTFDHLIEMDKKEGRYDMGILDLAPGIDEIYEESQQVFLAPGHPQDGQVVFYTITVDRGLKWEEAFAKSLGLTGPYDGFYLSYKVRGNKLSCLLAEQGRGKHFTVYKPNIGRQSQPETLDSLCRKFQQVTAEEAQEHWESSYAYSLTHCSHMAWNQHCRLTQEGKDCVQGLRLRHHYVLCGALLRVWGRVASVMADVSSSSYLQIVRLKTKDKKKQVGIKIPEGCVRRVLQELRQMDTERSPPSCWSPWGH</sequence>
<dbReference type="GO" id="GO:0030316">
    <property type="term" value="P:osteoclast differentiation"/>
    <property type="evidence" value="ECO:0007669"/>
    <property type="project" value="TreeGrafter"/>
</dbReference>
<dbReference type="InterPro" id="IPR026937">
    <property type="entry name" value="SBNO_Helicase_C_dom"/>
</dbReference>
<dbReference type="PANTHER" id="PTHR12706">
    <property type="entry name" value="STRAWBERRY NOTCH-RELATED"/>
    <property type="match status" value="1"/>
</dbReference>
<dbReference type="GO" id="GO:0045944">
    <property type="term" value="P:positive regulation of transcription by RNA polymerase II"/>
    <property type="evidence" value="ECO:0007669"/>
    <property type="project" value="TreeGrafter"/>
</dbReference>
<evidence type="ECO:0000256" key="11">
    <source>
        <dbReference type="SAM" id="MobiDB-lite"/>
    </source>
</evidence>
<evidence type="ECO:0000256" key="1">
    <source>
        <dbReference type="ARBA" id="ARBA00006992"/>
    </source>
</evidence>
<evidence type="ECO:0000256" key="5">
    <source>
        <dbReference type="ARBA" id="ARBA00023015"/>
    </source>
</evidence>
<dbReference type="EMBL" id="JH173462">
    <property type="protein sequence ID" value="EHB16950.1"/>
    <property type="molecule type" value="Genomic_DNA"/>
</dbReference>
<feature type="region of interest" description="Disordered" evidence="11">
    <location>
        <begin position="928"/>
        <end position="986"/>
    </location>
</feature>
<dbReference type="GO" id="GO:0005634">
    <property type="term" value="C:nucleus"/>
    <property type="evidence" value="ECO:0007669"/>
    <property type="project" value="TreeGrafter"/>
</dbReference>
<evidence type="ECO:0000256" key="9">
    <source>
        <dbReference type="ARBA" id="ARBA00063805"/>
    </source>
</evidence>
<dbReference type="InterPro" id="IPR057332">
    <property type="entry name" value="SBNO_a/b_dom"/>
</dbReference>
<dbReference type="InterPro" id="IPR027417">
    <property type="entry name" value="P-loop_NTPase"/>
</dbReference>
<feature type="compositionally biased region" description="Basic residues" evidence="11">
    <location>
        <begin position="928"/>
        <end position="951"/>
    </location>
</feature>
<evidence type="ECO:0000313" key="15">
    <source>
        <dbReference type="EMBL" id="EHB16950.1"/>
    </source>
</evidence>
<comment type="subunit">
    <text evidence="9">Interacts with TAL1; this interaction inhibits TAL1 occupancy of the DCSTAMP promoter, leading to the activation of the DCSTAMP promoter by the transcription factor MITF.</text>
</comment>
<evidence type="ECO:0000259" key="13">
    <source>
        <dbReference type="Pfam" id="PF13872"/>
    </source>
</evidence>
<feature type="region of interest" description="Disordered" evidence="11">
    <location>
        <begin position="183"/>
        <end position="213"/>
    </location>
</feature>
<dbReference type="Pfam" id="PF13872">
    <property type="entry name" value="AAA_34"/>
    <property type="match status" value="1"/>
</dbReference>
<evidence type="ECO:0000256" key="10">
    <source>
        <dbReference type="ARBA" id="ARBA00073423"/>
    </source>
</evidence>
<proteinExistence type="inferred from homology"/>
<dbReference type="eggNOG" id="KOG1513">
    <property type="taxonomic scope" value="Eukaryota"/>
</dbReference>
<evidence type="ECO:0000259" key="12">
    <source>
        <dbReference type="Pfam" id="PF13871"/>
    </source>
</evidence>
<keyword evidence="6" id="KW-0010">Activator</keyword>
<evidence type="ECO:0000256" key="4">
    <source>
        <dbReference type="ARBA" id="ARBA00022855"/>
    </source>
</evidence>
<dbReference type="GO" id="GO:0001503">
    <property type="term" value="P:ossification"/>
    <property type="evidence" value="ECO:0007669"/>
    <property type="project" value="UniProtKB-KW"/>
</dbReference>
<evidence type="ECO:0000313" key="16">
    <source>
        <dbReference type="Proteomes" id="UP000006813"/>
    </source>
</evidence>
<dbReference type="GO" id="GO:0031490">
    <property type="term" value="F:chromatin DNA binding"/>
    <property type="evidence" value="ECO:0007669"/>
    <property type="project" value="TreeGrafter"/>
</dbReference>
<feature type="compositionally biased region" description="Polar residues" evidence="11">
    <location>
        <begin position="202"/>
        <end position="213"/>
    </location>
</feature>
<gene>
    <name evidence="15" type="ORF">GW7_08126</name>
</gene>
<feature type="domain" description="SBNO alpha/beta" evidence="14">
    <location>
        <begin position="1362"/>
        <end position="1474"/>
    </location>
</feature>
<feature type="domain" description="Strawberry notch AAA" evidence="13">
    <location>
        <begin position="447"/>
        <end position="738"/>
    </location>
</feature>
<organism evidence="15 16">
    <name type="scientific">Heterocephalus glaber</name>
    <name type="common">Naked mole rat</name>
    <dbReference type="NCBI Taxonomy" id="10181"/>
    <lineage>
        <taxon>Eukaryota</taxon>
        <taxon>Metazoa</taxon>
        <taxon>Chordata</taxon>
        <taxon>Craniata</taxon>
        <taxon>Vertebrata</taxon>
        <taxon>Euteleostomi</taxon>
        <taxon>Mammalia</taxon>
        <taxon>Eutheria</taxon>
        <taxon>Euarchontoglires</taxon>
        <taxon>Glires</taxon>
        <taxon>Rodentia</taxon>
        <taxon>Hystricomorpha</taxon>
        <taxon>Bathyergidae</taxon>
        <taxon>Heterocephalus</taxon>
    </lineage>
</organism>
<reference evidence="15 16" key="1">
    <citation type="journal article" date="2011" name="Nature">
        <title>Genome sequencing reveals insights into physiology and longevity of the naked mole rat.</title>
        <authorList>
            <person name="Kim E.B."/>
            <person name="Fang X."/>
            <person name="Fushan A.A."/>
            <person name="Huang Z."/>
            <person name="Lobanov A.V."/>
            <person name="Han L."/>
            <person name="Marino S.M."/>
            <person name="Sun X."/>
            <person name="Turanov A.A."/>
            <person name="Yang P."/>
            <person name="Yim S.H."/>
            <person name="Zhao X."/>
            <person name="Kasaikina M.V."/>
            <person name="Stoletzki N."/>
            <person name="Peng C."/>
            <person name="Polak P."/>
            <person name="Xiong Z."/>
            <person name="Kiezun A."/>
            <person name="Zhu Y."/>
            <person name="Chen Y."/>
            <person name="Kryukov G.V."/>
            <person name="Zhang Q."/>
            <person name="Peshkin L."/>
            <person name="Yang L."/>
            <person name="Bronson R.T."/>
            <person name="Buffenstein R."/>
            <person name="Wang B."/>
            <person name="Han C."/>
            <person name="Li Q."/>
            <person name="Chen L."/>
            <person name="Zhao W."/>
            <person name="Sunyaev S.R."/>
            <person name="Park T.J."/>
            <person name="Zhang G."/>
            <person name="Wang J."/>
            <person name="Gladyshev V.N."/>
        </authorList>
    </citation>
    <scope>NUCLEOTIDE SEQUENCE [LARGE SCALE GENOMIC DNA]</scope>
</reference>
<evidence type="ECO:0000259" key="14">
    <source>
        <dbReference type="Pfam" id="PF25373"/>
    </source>
</evidence>